<feature type="region of interest" description="Disordered" evidence="3">
    <location>
        <begin position="29"/>
        <end position="53"/>
    </location>
</feature>
<gene>
    <name evidence="5" type="ORF">NQ318_014210</name>
</gene>
<dbReference type="InterPro" id="IPR043976">
    <property type="entry name" value="GOLGA_cons_dom"/>
</dbReference>
<dbReference type="PANTHER" id="PTHR10881">
    <property type="entry name" value="GOLGIN SUBFAMILY A MEMBER-RELATED"/>
    <property type="match status" value="1"/>
</dbReference>
<feature type="coiled-coil region" evidence="2">
    <location>
        <begin position="234"/>
        <end position="261"/>
    </location>
</feature>
<evidence type="ECO:0000313" key="5">
    <source>
        <dbReference type="EMBL" id="KAJ8956796.1"/>
    </source>
</evidence>
<evidence type="ECO:0000256" key="3">
    <source>
        <dbReference type="SAM" id="MobiDB-lite"/>
    </source>
</evidence>
<dbReference type="GO" id="GO:0000137">
    <property type="term" value="C:Golgi cis cisterna"/>
    <property type="evidence" value="ECO:0007669"/>
    <property type="project" value="TreeGrafter"/>
</dbReference>
<name>A0AAV8Z0F6_9CUCU</name>
<dbReference type="Proteomes" id="UP001162162">
    <property type="component" value="Unassembled WGS sequence"/>
</dbReference>
<dbReference type="PANTHER" id="PTHR10881:SF46">
    <property type="entry name" value="GOLGIN SUBFAMILY A MEMBER 2"/>
    <property type="match status" value="1"/>
</dbReference>
<dbReference type="AlphaFoldDB" id="A0AAV8Z0F6"/>
<protein>
    <recommendedName>
        <fullName evidence="4">Golgin subfamily A conserved domain-containing protein</fullName>
    </recommendedName>
</protein>
<dbReference type="InterPro" id="IPR024858">
    <property type="entry name" value="GOLGA"/>
</dbReference>
<dbReference type="GO" id="GO:0005801">
    <property type="term" value="C:cis-Golgi network"/>
    <property type="evidence" value="ECO:0007669"/>
    <property type="project" value="TreeGrafter"/>
</dbReference>
<dbReference type="GO" id="GO:0032580">
    <property type="term" value="C:Golgi cisterna membrane"/>
    <property type="evidence" value="ECO:0007669"/>
    <property type="project" value="TreeGrafter"/>
</dbReference>
<feature type="compositionally biased region" description="Polar residues" evidence="3">
    <location>
        <begin position="159"/>
        <end position="173"/>
    </location>
</feature>
<dbReference type="GO" id="GO:0007030">
    <property type="term" value="P:Golgi organization"/>
    <property type="evidence" value="ECO:0007669"/>
    <property type="project" value="TreeGrafter"/>
</dbReference>
<organism evidence="5 6">
    <name type="scientific">Aromia moschata</name>
    <dbReference type="NCBI Taxonomy" id="1265417"/>
    <lineage>
        <taxon>Eukaryota</taxon>
        <taxon>Metazoa</taxon>
        <taxon>Ecdysozoa</taxon>
        <taxon>Arthropoda</taxon>
        <taxon>Hexapoda</taxon>
        <taxon>Insecta</taxon>
        <taxon>Pterygota</taxon>
        <taxon>Neoptera</taxon>
        <taxon>Endopterygota</taxon>
        <taxon>Coleoptera</taxon>
        <taxon>Polyphaga</taxon>
        <taxon>Cucujiformia</taxon>
        <taxon>Chrysomeloidea</taxon>
        <taxon>Cerambycidae</taxon>
        <taxon>Cerambycinae</taxon>
        <taxon>Callichromatini</taxon>
        <taxon>Aromia</taxon>
    </lineage>
</organism>
<keyword evidence="1 2" id="KW-0175">Coiled coil</keyword>
<evidence type="ECO:0000259" key="4">
    <source>
        <dbReference type="Pfam" id="PF15070"/>
    </source>
</evidence>
<feature type="domain" description="Golgin subfamily A conserved" evidence="4">
    <location>
        <begin position="444"/>
        <end position="619"/>
    </location>
</feature>
<dbReference type="Pfam" id="PF15070">
    <property type="entry name" value="GOLGA2L5"/>
    <property type="match status" value="1"/>
</dbReference>
<dbReference type="EMBL" id="JAPWTK010000027">
    <property type="protein sequence ID" value="KAJ8956796.1"/>
    <property type="molecule type" value="Genomic_DNA"/>
</dbReference>
<evidence type="ECO:0000256" key="2">
    <source>
        <dbReference type="SAM" id="Coils"/>
    </source>
</evidence>
<feature type="region of interest" description="Disordered" evidence="3">
    <location>
        <begin position="152"/>
        <end position="175"/>
    </location>
</feature>
<accession>A0AAV8Z0F6</accession>
<reference evidence="5" key="1">
    <citation type="journal article" date="2023" name="Insect Mol. Biol.">
        <title>Genome sequencing provides insights into the evolution of gene families encoding plant cell wall-degrading enzymes in longhorned beetles.</title>
        <authorList>
            <person name="Shin N.R."/>
            <person name="Okamura Y."/>
            <person name="Kirsch R."/>
            <person name="Pauchet Y."/>
        </authorList>
    </citation>
    <scope>NUCLEOTIDE SEQUENCE</scope>
    <source>
        <strain evidence="5">AMC_N1</strain>
    </source>
</reference>
<evidence type="ECO:0000313" key="6">
    <source>
        <dbReference type="Proteomes" id="UP001162162"/>
    </source>
</evidence>
<comment type="caution">
    <text evidence="5">The sequence shown here is derived from an EMBL/GenBank/DDBJ whole genome shotgun (WGS) entry which is preliminary data.</text>
</comment>
<feature type="compositionally biased region" description="Polar residues" evidence="3">
    <location>
        <begin position="44"/>
        <end position="53"/>
    </location>
</feature>
<sequence length="625" mass="71319">MADVLKAQKVKLANSRKRFKELQEKKRLRNVPEKPAVSPAISDDVTSLDNSNSPTHDFLNDERVHETPPFTSFASLPEPCDNVTNQDNHQQSSFFDHFVPNVTAQPNQNQPDDKSTAFTLSQGSLCDDITNLSNTEASQHVLHLDGPSSISSHFADPLTNPQRPDNMSNSGNLTDIPYREKGEIYNSSIESLQQLSNQINEFVNPEYCTSNSITDLEKRNVELATQLEHERIVSGKQNALINDLRTNIDELQRELREKVETCNTNMGYEVNKLREELQCHIQTIGMLVAEKTELSANLSQLELCSKQKSGECEELKARLKASRSRVADLEKEIGNLKLEKSQNETMIREQAQAVERLRDECSKFREQKNDDMQEILEVREKLKNSSEENILLQQQIKELSSKVSLADIKIQQINNGEQTEGQLEKLMQEKFELEKQLRDASQFLRTLTKERDESSVQYQQYVQQQNVQLISISNKMEQLQAENERLSKQDQARIKHINELEKQIQALQSDQVKYAVNKMNGLELKEDSDEAKNEKGVSEEDYVKVVNEKEMLLKELEAKSGLISEMESLVEQLQGSQSDSAKLLATIESDKVAAAIAVQQNRDLKLQLEGIQEVFLKLVRKYRIS</sequence>
<proteinExistence type="predicted"/>
<feature type="coiled-coil region" evidence="2">
    <location>
        <begin position="312"/>
        <end position="517"/>
    </location>
</feature>
<keyword evidence="6" id="KW-1185">Reference proteome</keyword>
<evidence type="ECO:0000256" key="1">
    <source>
        <dbReference type="ARBA" id="ARBA00023054"/>
    </source>
</evidence>